<evidence type="ECO:0000256" key="2">
    <source>
        <dbReference type="SAM" id="Phobius"/>
    </source>
</evidence>
<keyword evidence="2" id="KW-0812">Transmembrane</keyword>
<feature type="compositionally biased region" description="Acidic residues" evidence="1">
    <location>
        <begin position="115"/>
        <end position="124"/>
    </location>
</feature>
<comment type="caution">
    <text evidence="3">The sequence shown here is derived from an EMBL/GenBank/DDBJ whole genome shotgun (WGS) entry which is preliminary data.</text>
</comment>
<keyword evidence="4" id="KW-1185">Reference proteome</keyword>
<protein>
    <submittedName>
        <fullName evidence="3">Uncharacterized protein</fullName>
    </submittedName>
</protein>
<dbReference type="STRING" id="1795632.TH606_00675"/>
<keyword evidence="2" id="KW-0472">Membrane</keyword>
<feature type="compositionally biased region" description="Basic and acidic residues" evidence="1">
    <location>
        <begin position="44"/>
        <end position="69"/>
    </location>
</feature>
<gene>
    <name evidence="3" type="ORF">TH606_00675</name>
</gene>
<dbReference type="Proteomes" id="UP000076964">
    <property type="component" value="Unassembled WGS sequence"/>
</dbReference>
<sequence>MPEEEKNLENKPPEEEQDDPLAELLIEDEEGEVSPSETSAAETDEAKDSEAIKEEPDKKLDVEKEKNTGEDGAPLPGEDPLASLLDEELLEEEDTSESEKDSSQEGDSKDKDEKDEPEDKDEEEQASKLGIVWLVLAILIPAILLASGVFTFLKLYQQPLVTIPEKEPAKPETPPPKAEKQVPLVASPIAVESQKMLLLKNFLIPYQKNSGENVFVKAKVILYFANKRDYEMAKRNELLLREHLYRLLRNVPLYVWENPQGEKIIKKEFLNYLTKKKIADVVPIDVKVSGYILK</sequence>
<name>A0A177E9M0_9BACT</name>
<feature type="compositionally biased region" description="Acidic residues" evidence="1">
    <location>
        <begin position="15"/>
        <end position="32"/>
    </location>
</feature>
<feature type="transmembrane region" description="Helical" evidence="2">
    <location>
        <begin position="131"/>
        <end position="153"/>
    </location>
</feature>
<dbReference type="AlphaFoldDB" id="A0A177E9M0"/>
<evidence type="ECO:0000256" key="1">
    <source>
        <dbReference type="SAM" id="MobiDB-lite"/>
    </source>
</evidence>
<dbReference type="OrthoDB" id="9857409at2"/>
<proteinExistence type="predicted"/>
<feature type="compositionally biased region" description="Acidic residues" evidence="1">
    <location>
        <begin position="85"/>
        <end position="96"/>
    </location>
</feature>
<organism evidence="3 4">
    <name type="scientific">Thermodesulfatator autotrophicus</name>
    <dbReference type="NCBI Taxonomy" id="1795632"/>
    <lineage>
        <taxon>Bacteria</taxon>
        <taxon>Pseudomonadati</taxon>
        <taxon>Thermodesulfobacteriota</taxon>
        <taxon>Thermodesulfobacteria</taxon>
        <taxon>Thermodesulfobacteriales</taxon>
        <taxon>Thermodesulfatatoraceae</taxon>
        <taxon>Thermodesulfatator</taxon>
    </lineage>
</organism>
<reference evidence="3 4" key="1">
    <citation type="submission" date="2016-02" db="EMBL/GenBank/DDBJ databases">
        <title>Draft genome sequence of Thermodesulfatator sp. S606.</title>
        <authorList>
            <person name="Lai Q."/>
            <person name="Cao J."/>
            <person name="Dupont S."/>
            <person name="Shao Z."/>
            <person name="Jebbar M."/>
            <person name="Alain K."/>
        </authorList>
    </citation>
    <scope>NUCLEOTIDE SEQUENCE [LARGE SCALE GENOMIC DNA]</scope>
    <source>
        <strain evidence="3 4">S606</strain>
    </source>
</reference>
<feature type="compositionally biased region" description="Basic and acidic residues" evidence="1">
    <location>
        <begin position="1"/>
        <end position="14"/>
    </location>
</feature>
<feature type="compositionally biased region" description="Basic and acidic residues" evidence="1">
    <location>
        <begin position="97"/>
        <end position="114"/>
    </location>
</feature>
<accession>A0A177E9M0</accession>
<dbReference type="EMBL" id="LSFI01000002">
    <property type="protein sequence ID" value="OAG28647.1"/>
    <property type="molecule type" value="Genomic_DNA"/>
</dbReference>
<keyword evidence="2" id="KW-1133">Transmembrane helix</keyword>
<evidence type="ECO:0000313" key="3">
    <source>
        <dbReference type="EMBL" id="OAG28647.1"/>
    </source>
</evidence>
<evidence type="ECO:0000313" key="4">
    <source>
        <dbReference type="Proteomes" id="UP000076964"/>
    </source>
</evidence>
<dbReference type="RefSeq" id="WP_068540560.1">
    <property type="nucleotide sequence ID" value="NZ_LSFI01000002.1"/>
</dbReference>
<feature type="region of interest" description="Disordered" evidence="1">
    <location>
        <begin position="1"/>
        <end position="125"/>
    </location>
</feature>